<dbReference type="AlphaFoldDB" id="A0A5N3S8S2"/>
<evidence type="ECO:0000313" key="2">
    <source>
        <dbReference type="Proteomes" id="UP000326687"/>
    </source>
</evidence>
<dbReference type="PANTHER" id="PTHR23416:SF78">
    <property type="entry name" value="LIPOPOLYSACCHARIDE BIOSYNTHESIS O-ACETYL TRANSFERASE WBBJ-RELATED"/>
    <property type="match status" value="1"/>
</dbReference>
<comment type="caution">
    <text evidence="1">The sequence shown here is derived from an EMBL/GenBank/DDBJ whole genome shotgun (WGS) entry which is preliminary data.</text>
</comment>
<keyword evidence="1" id="KW-0012">Acyltransferase</keyword>
<dbReference type="SUPFAM" id="SSF51161">
    <property type="entry name" value="Trimeric LpxA-like enzymes"/>
    <property type="match status" value="1"/>
</dbReference>
<dbReference type="CDD" id="cd04647">
    <property type="entry name" value="LbH_MAT_like"/>
    <property type="match status" value="1"/>
</dbReference>
<dbReference type="PANTHER" id="PTHR23416">
    <property type="entry name" value="SIALIC ACID SYNTHASE-RELATED"/>
    <property type="match status" value="1"/>
</dbReference>
<proteinExistence type="predicted"/>
<dbReference type="InterPro" id="IPR051159">
    <property type="entry name" value="Hexapeptide_acetyltransf"/>
</dbReference>
<dbReference type="EMBL" id="VXDD01000002">
    <property type="protein sequence ID" value="KAB0302253.1"/>
    <property type="molecule type" value="Genomic_DNA"/>
</dbReference>
<dbReference type="RefSeq" id="WP_150896160.1">
    <property type="nucleotide sequence ID" value="NZ_VXDD01000002.1"/>
</dbReference>
<organism evidence="1 2">
    <name type="scientific">Vibrio fortis</name>
    <dbReference type="NCBI Taxonomy" id="212667"/>
    <lineage>
        <taxon>Bacteria</taxon>
        <taxon>Pseudomonadati</taxon>
        <taxon>Pseudomonadota</taxon>
        <taxon>Gammaproteobacteria</taxon>
        <taxon>Vibrionales</taxon>
        <taxon>Vibrionaceae</taxon>
        <taxon>Vibrio</taxon>
    </lineage>
</organism>
<protein>
    <submittedName>
        <fullName evidence="1">Acyltransferase</fullName>
    </submittedName>
</protein>
<dbReference type="GO" id="GO:0016746">
    <property type="term" value="F:acyltransferase activity"/>
    <property type="evidence" value="ECO:0007669"/>
    <property type="project" value="UniProtKB-KW"/>
</dbReference>
<sequence>MKNVISFLYKLWLKVKFGQRLSIASDVIIPWQTIFIIDAKSKIKIMKGCVLRPYIELRATNNSSLILGDNVKLDKSIRMIATNQTKIHVGANCKIGLGTVFNGGGNINIGEKTLISGYVYIQTSMHNHSKETDIIDSGYIYGDINIERGSWLGVHSVIFPNVNLGERTIVGSNAVVNRSFENGSIIGGIPAKRIR</sequence>
<evidence type="ECO:0000313" key="1">
    <source>
        <dbReference type="EMBL" id="KAB0302253.1"/>
    </source>
</evidence>
<reference evidence="1 2" key="1">
    <citation type="submission" date="2019-09" db="EMBL/GenBank/DDBJ databases">
        <title>Vibrio Fortis S7-72.</title>
        <authorList>
            <person name="Das S.K."/>
        </authorList>
    </citation>
    <scope>NUCLEOTIDE SEQUENCE [LARGE SCALE GENOMIC DNA]</scope>
    <source>
        <strain evidence="1 2">S7-72</strain>
    </source>
</reference>
<dbReference type="InterPro" id="IPR011004">
    <property type="entry name" value="Trimer_LpxA-like_sf"/>
</dbReference>
<dbReference type="Gene3D" id="2.160.10.10">
    <property type="entry name" value="Hexapeptide repeat proteins"/>
    <property type="match status" value="1"/>
</dbReference>
<gene>
    <name evidence="1" type="ORF">F2Z80_14455</name>
</gene>
<keyword evidence="1" id="KW-0808">Transferase</keyword>
<dbReference type="Proteomes" id="UP000326687">
    <property type="component" value="Unassembled WGS sequence"/>
</dbReference>
<accession>A0A5N3S8S2</accession>
<name>A0A5N3S8S2_9VIBR</name>